<name>A0A165RNP6_9APHY</name>
<evidence type="ECO:0000313" key="2">
    <source>
        <dbReference type="Proteomes" id="UP000076727"/>
    </source>
</evidence>
<proteinExistence type="predicted"/>
<reference evidence="1 2" key="1">
    <citation type="journal article" date="2016" name="Mol. Biol. Evol.">
        <title>Comparative Genomics of Early-Diverging Mushroom-Forming Fungi Provides Insights into the Origins of Lignocellulose Decay Capabilities.</title>
        <authorList>
            <person name="Nagy L.G."/>
            <person name="Riley R."/>
            <person name="Tritt A."/>
            <person name="Adam C."/>
            <person name="Daum C."/>
            <person name="Floudas D."/>
            <person name="Sun H."/>
            <person name="Yadav J.S."/>
            <person name="Pangilinan J."/>
            <person name="Larsson K.H."/>
            <person name="Matsuura K."/>
            <person name="Barry K."/>
            <person name="Labutti K."/>
            <person name="Kuo R."/>
            <person name="Ohm R.A."/>
            <person name="Bhattacharya S.S."/>
            <person name="Shirouzu T."/>
            <person name="Yoshinaga Y."/>
            <person name="Martin F.M."/>
            <person name="Grigoriev I.V."/>
            <person name="Hibbett D.S."/>
        </authorList>
    </citation>
    <scope>NUCLEOTIDE SEQUENCE [LARGE SCALE GENOMIC DNA]</scope>
    <source>
        <strain evidence="1 2">L-15889</strain>
    </source>
</reference>
<protein>
    <submittedName>
        <fullName evidence="1">Uncharacterized protein</fullName>
    </submittedName>
</protein>
<evidence type="ECO:0000313" key="1">
    <source>
        <dbReference type="EMBL" id="KZT70980.1"/>
    </source>
</evidence>
<sequence length="129" mass="14583">MWMLGYSSPLLLCIVLFSGLPLPSSIRLSRLFRDSTFLAMPPFRRAKLQGDFVEQNQVQDPVLMCYINSDTGPPCTLQHLVWCSPGWSPSTTYGVASWYSPSTSYLGRFWDRRSLHAIKTATSIRSFGL</sequence>
<accession>A0A165RNP6</accession>
<dbReference type="AlphaFoldDB" id="A0A165RNP6"/>
<dbReference type="EMBL" id="KV429048">
    <property type="protein sequence ID" value="KZT70980.1"/>
    <property type="molecule type" value="Genomic_DNA"/>
</dbReference>
<organism evidence="1 2">
    <name type="scientific">Daedalea quercina L-15889</name>
    <dbReference type="NCBI Taxonomy" id="1314783"/>
    <lineage>
        <taxon>Eukaryota</taxon>
        <taxon>Fungi</taxon>
        <taxon>Dikarya</taxon>
        <taxon>Basidiomycota</taxon>
        <taxon>Agaricomycotina</taxon>
        <taxon>Agaricomycetes</taxon>
        <taxon>Polyporales</taxon>
        <taxon>Fomitopsis</taxon>
    </lineage>
</organism>
<dbReference type="Proteomes" id="UP000076727">
    <property type="component" value="Unassembled WGS sequence"/>
</dbReference>
<keyword evidence="2" id="KW-1185">Reference proteome</keyword>
<gene>
    <name evidence="1" type="ORF">DAEQUDRAFT_155233</name>
</gene>